<keyword evidence="1" id="KW-0812">Transmembrane</keyword>
<evidence type="ECO:0000313" key="4">
    <source>
        <dbReference type="Proteomes" id="UP000034680"/>
    </source>
</evidence>
<dbReference type="AlphaFoldDB" id="A0A0G2F9N5"/>
<evidence type="ECO:0000259" key="2">
    <source>
        <dbReference type="Pfam" id="PF10277"/>
    </source>
</evidence>
<feature type="transmembrane region" description="Helical" evidence="1">
    <location>
        <begin position="156"/>
        <end position="177"/>
    </location>
</feature>
<feature type="transmembrane region" description="Helical" evidence="1">
    <location>
        <begin position="198"/>
        <end position="218"/>
    </location>
</feature>
<dbReference type="InterPro" id="IPR019402">
    <property type="entry name" value="CWH43_N"/>
</dbReference>
<feature type="domain" description="CWH43-like N-terminal" evidence="2">
    <location>
        <begin position="31"/>
        <end position="240"/>
    </location>
</feature>
<dbReference type="Pfam" id="PF10277">
    <property type="entry name" value="Frag1"/>
    <property type="match status" value="1"/>
</dbReference>
<accession>A0A0G2F9N5</accession>
<feature type="transmembrane region" description="Helical" evidence="1">
    <location>
        <begin position="31"/>
        <end position="55"/>
    </location>
</feature>
<evidence type="ECO:0000256" key="1">
    <source>
        <dbReference type="SAM" id="Phobius"/>
    </source>
</evidence>
<organism evidence="3 4">
    <name type="scientific">Diaporthe ampelina</name>
    <dbReference type="NCBI Taxonomy" id="1214573"/>
    <lineage>
        <taxon>Eukaryota</taxon>
        <taxon>Fungi</taxon>
        <taxon>Dikarya</taxon>
        <taxon>Ascomycota</taxon>
        <taxon>Pezizomycotina</taxon>
        <taxon>Sordariomycetes</taxon>
        <taxon>Sordariomycetidae</taxon>
        <taxon>Diaporthales</taxon>
        <taxon>Diaporthaceae</taxon>
        <taxon>Diaporthe</taxon>
    </lineage>
</organism>
<evidence type="ECO:0000313" key="3">
    <source>
        <dbReference type="EMBL" id="KKY31382.1"/>
    </source>
</evidence>
<dbReference type="EMBL" id="LCUC01000392">
    <property type="protein sequence ID" value="KKY31382.1"/>
    <property type="molecule type" value="Genomic_DNA"/>
</dbReference>
<dbReference type="Proteomes" id="UP000034680">
    <property type="component" value="Unassembled WGS sequence"/>
</dbReference>
<proteinExistence type="predicted"/>
<keyword evidence="1" id="KW-0472">Membrane</keyword>
<protein>
    <submittedName>
        <fullName evidence="3">Putative frag1 dram sfk1</fullName>
    </submittedName>
</protein>
<dbReference type="OrthoDB" id="10032492at2759"/>
<sequence>MIVYKRGNEPATQNPAGVGVFGHNIRYSHKLWIFPLVAGTSWFSTLTILLVRWLALGQPRYPGQVNPEIPFISDIAAFSFQPVFIAGCAITGAAFAGTVFAVHHVRYSPEFYGQTDDAEWRQTTSFVALFMGLLASMCLVCLSIFDTFENNDEHRYILMCTFGGLGLAAILTAVVWWDQARATARFAGLRKWCLLNTFLVIVQTALGFSFTLFLWMGRYRVAGFLEWSLCYVGSVWLTSFVGYVRFREDTSNTGAVGERQPLLGTLG</sequence>
<gene>
    <name evidence="3" type="ORF">UCDDA912_g08675</name>
</gene>
<reference evidence="3 4" key="1">
    <citation type="submission" date="2015-05" db="EMBL/GenBank/DDBJ databases">
        <title>Distinctive expansion of gene families associated with plant cell wall degradation and secondary metabolism in the genomes of grapevine trunk pathogens.</title>
        <authorList>
            <person name="Lawrence D.P."/>
            <person name="Travadon R."/>
            <person name="Rolshausen P.E."/>
            <person name="Baumgartner K."/>
        </authorList>
    </citation>
    <scope>NUCLEOTIDE SEQUENCE [LARGE SCALE GENOMIC DNA]</scope>
    <source>
        <strain evidence="3">DA912</strain>
    </source>
</reference>
<dbReference type="STRING" id="1214573.A0A0G2F9N5"/>
<keyword evidence="4" id="KW-1185">Reference proteome</keyword>
<reference evidence="3 4" key="2">
    <citation type="submission" date="2015-05" db="EMBL/GenBank/DDBJ databases">
        <authorList>
            <person name="Morales-Cruz A."/>
            <person name="Amrine K.C."/>
            <person name="Cantu D."/>
        </authorList>
    </citation>
    <scope>NUCLEOTIDE SEQUENCE [LARGE SCALE GENOMIC DNA]</scope>
    <source>
        <strain evidence="3">DA912</strain>
    </source>
</reference>
<feature type="transmembrane region" description="Helical" evidence="1">
    <location>
        <begin position="75"/>
        <end position="102"/>
    </location>
</feature>
<keyword evidence="1" id="KW-1133">Transmembrane helix</keyword>
<feature type="transmembrane region" description="Helical" evidence="1">
    <location>
        <begin position="123"/>
        <end position="144"/>
    </location>
</feature>
<comment type="caution">
    <text evidence="3">The sequence shown here is derived from an EMBL/GenBank/DDBJ whole genome shotgun (WGS) entry which is preliminary data.</text>
</comment>
<feature type="transmembrane region" description="Helical" evidence="1">
    <location>
        <begin position="224"/>
        <end position="244"/>
    </location>
</feature>
<name>A0A0G2F9N5_9PEZI</name>